<dbReference type="InterPro" id="IPR025695">
    <property type="entry name" value="DoxX-like"/>
</dbReference>
<protein>
    <submittedName>
        <fullName evidence="2">DoxX-like family protein</fullName>
    </submittedName>
</protein>
<comment type="caution">
    <text evidence="2">The sequence shown here is derived from an EMBL/GenBank/DDBJ whole genome shotgun (WGS) entry which is preliminary data.</text>
</comment>
<evidence type="ECO:0000313" key="2">
    <source>
        <dbReference type="EMBL" id="MDV2078258.1"/>
    </source>
</evidence>
<keyword evidence="1" id="KW-0812">Transmembrane</keyword>
<dbReference type="EMBL" id="JAWIIJ010000003">
    <property type="protein sequence ID" value="MDV2078258.1"/>
    <property type="molecule type" value="Genomic_DNA"/>
</dbReference>
<evidence type="ECO:0000313" key="3">
    <source>
        <dbReference type="Proteomes" id="UP001269819"/>
    </source>
</evidence>
<evidence type="ECO:0000256" key="1">
    <source>
        <dbReference type="SAM" id="Phobius"/>
    </source>
</evidence>
<dbReference type="Pfam" id="PF13781">
    <property type="entry name" value="DoxX_3"/>
    <property type="match status" value="1"/>
</dbReference>
<dbReference type="RefSeq" id="WP_248165638.1">
    <property type="nucleotide sequence ID" value="NZ_BAABBC010000031.1"/>
</dbReference>
<accession>A0ABU3VVG3</accession>
<dbReference type="Proteomes" id="UP001269819">
    <property type="component" value="Unassembled WGS sequence"/>
</dbReference>
<feature type="transmembrane region" description="Helical" evidence="1">
    <location>
        <begin position="72"/>
        <end position="91"/>
    </location>
</feature>
<name>A0ABU3VVG3_9GAMM</name>
<keyword evidence="3" id="KW-1185">Reference proteome</keyword>
<reference evidence="2 3" key="1">
    <citation type="submission" date="2023-10" db="EMBL/GenBank/DDBJ databases">
        <title>Characteristics and mechanism of a salt-tolerant marine origin heterotrophic nitrifying- aerobic denitrifying bacteria Marinobacter xestospongiae HN1.</title>
        <authorList>
            <person name="Qi R."/>
        </authorList>
    </citation>
    <scope>NUCLEOTIDE SEQUENCE [LARGE SCALE GENOMIC DNA]</scope>
    <source>
        <strain evidence="2 3">HN1</strain>
    </source>
</reference>
<sequence length="122" mass="13249">MTDGFHLAARLSLSFLWLFTAVTSAFLARDIGYQVLASGGITGTFADVCLYSGSLVDAAIGLWLLSGRKLKPCYLVQLMVIATYTLLLTVIDPGFWTHPFGPLTKNLPLLVLIGGLYAHTRE</sequence>
<organism evidence="2 3">
    <name type="scientific">Marinobacter xestospongiae</name>
    <dbReference type="NCBI Taxonomy" id="994319"/>
    <lineage>
        <taxon>Bacteria</taxon>
        <taxon>Pseudomonadati</taxon>
        <taxon>Pseudomonadota</taxon>
        <taxon>Gammaproteobacteria</taxon>
        <taxon>Pseudomonadales</taxon>
        <taxon>Marinobacteraceae</taxon>
        <taxon>Marinobacter</taxon>
    </lineage>
</organism>
<feature type="transmembrane region" description="Helical" evidence="1">
    <location>
        <begin position="43"/>
        <end position="65"/>
    </location>
</feature>
<proteinExistence type="predicted"/>
<keyword evidence="1" id="KW-0472">Membrane</keyword>
<gene>
    <name evidence="2" type="ORF">RYS15_06155</name>
</gene>
<keyword evidence="1" id="KW-1133">Transmembrane helix</keyword>